<dbReference type="PANTHER" id="PTHR13124">
    <property type="entry name" value="39S RIBOSOMAL PROTEIN L46, MITOCHONDRIAL PRECURSOR-RELATED"/>
    <property type="match status" value="1"/>
</dbReference>
<feature type="compositionally biased region" description="Basic and acidic residues" evidence="9">
    <location>
        <begin position="119"/>
        <end position="137"/>
    </location>
</feature>
<proteinExistence type="inferred from homology"/>
<organism evidence="11 12">
    <name type="scientific">Amphimedon queenslandica</name>
    <name type="common">Sponge</name>
    <dbReference type="NCBI Taxonomy" id="400682"/>
    <lineage>
        <taxon>Eukaryota</taxon>
        <taxon>Metazoa</taxon>
        <taxon>Porifera</taxon>
        <taxon>Demospongiae</taxon>
        <taxon>Heteroscleromorpha</taxon>
        <taxon>Haplosclerida</taxon>
        <taxon>Niphatidae</taxon>
        <taxon>Amphimedon</taxon>
    </lineage>
</organism>
<protein>
    <recommendedName>
        <fullName evidence="7">Large ribosomal subunit protein mL46</fullName>
    </recommendedName>
    <alternativeName>
        <fullName evidence="8">39S ribosomal protein L46, mitochondrial</fullName>
    </alternativeName>
</protein>
<accession>A0AAN0IRJ1</accession>
<evidence type="ECO:0000313" key="12">
    <source>
        <dbReference type="Proteomes" id="UP000007879"/>
    </source>
</evidence>
<comment type="subcellular location">
    <subcellularLocation>
        <location evidence="1">Mitochondrion</location>
    </subcellularLocation>
</comment>
<evidence type="ECO:0000256" key="1">
    <source>
        <dbReference type="ARBA" id="ARBA00004173"/>
    </source>
</evidence>
<evidence type="ECO:0000259" key="10">
    <source>
        <dbReference type="Pfam" id="PF11788"/>
    </source>
</evidence>
<dbReference type="KEGG" id="aqu:105315501"/>
<dbReference type="InterPro" id="IPR015797">
    <property type="entry name" value="NUDIX_hydrolase-like_dom_sf"/>
</dbReference>
<evidence type="ECO:0000256" key="6">
    <source>
        <dbReference type="ARBA" id="ARBA00023274"/>
    </source>
</evidence>
<keyword evidence="6" id="KW-0687">Ribonucleoprotein</keyword>
<dbReference type="InterPro" id="IPR021757">
    <property type="entry name" value="Ribosomal_mL46_N"/>
</dbReference>
<name>A0AAN0IRJ1_AMPQE</name>
<feature type="region of interest" description="Disordered" evidence="9">
    <location>
        <begin position="119"/>
        <end position="139"/>
    </location>
</feature>
<dbReference type="AlphaFoldDB" id="A0AAN0IRJ1"/>
<keyword evidence="5" id="KW-0496">Mitochondrion</keyword>
<dbReference type="PANTHER" id="PTHR13124:SF12">
    <property type="entry name" value="LARGE RIBOSOMAL SUBUNIT PROTEIN ML46"/>
    <property type="match status" value="1"/>
</dbReference>
<dbReference type="Gene3D" id="3.90.79.10">
    <property type="entry name" value="Nucleoside Triphosphate Pyrophosphohydrolase"/>
    <property type="match status" value="1"/>
</dbReference>
<dbReference type="InterPro" id="IPR040008">
    <property type="entry name" value="Ribosomal_mL46"/>
</dbReference>
<dbReference type="GeneID" id="105315501"/>
<evidence type="ECO:0000256" key="9">
    <source>
        <dbReference type="SAM" id="MobiDB-lite"/>
    </source>
</evidence>
<dbReference type="InterPro" id="IPR033650">
    <property type="entry name" value="Ribosomal_mL46_NUDIX"/>
</dbReference>
<evidence type="ECO:0000256" key="2">
    <source>
        <dbReference type="ARBA" id="ARBA00009070"/>
    </source>
</evidence>
<dbReference type="Proteomes" id="UP000007879">
    <property type="component" value="Unassembled WGS sequence"/>
</dbReference>
<keyword evidence="3" id="KW-0809">Transit peptide</keyword>
<keyword evidence="12" id="KW-1185">Reference proteome</keyword>
<evidence type="ECO:0000256" key="4">
    <source>
        <dbReference type="ARBA" id="ARBA00022980"/>
    </source>
</evidence>
<dbReference type="SUPFAM" id="SSF55811">
    <property type="entry name" value="Nudix"/>
    <property type="match status" value="1"/>
</dbReference>
<evidence type="ECO:0000256" key="5">
    <source>
        <dbReference type="ARBA" id="ARBA00023128"/>
    </source>
</evidence>
<dbReference type="RefSeq" id="XP_011408484.1">
    <property type="nucleotide sequence ID" value="XM_011410182.2"/>
</dbReference>
<dbReference type="GO" id="GO:0005762">
    <property type="term" value="C:mitochondrial large ribosomal subunit"/>
    <property type="evidence" value="ECO:0007669"/>
    <property type="project" value="TreeGrafter"/>
</dbReference>
<keyword evidence="4" id="KW-0689">Ribosomal protein</keyword>
<dbReference type="EnsemblMetazoa" id="XM_011410182.2">
    <property type="protein sequence ID" value="XP_011408484.1"/>
    <property type="gene ID" value="LOC105315501"/>
</dbReference>
<dbReference type="Pfam" id="PF11788">
    <property type="entry name" value="MRP-L46"/>
    <property type="match status" value="1"/>
</dbReference>
<dbReference type="CDD" id="cd04661">
    <property type="entry name" value="NUDIX_MRP_L46"/>
    <property type="match status" value="1"/>
</dbReference>
<evidence type="ECO:0000256" key="7">
    <source>
        <dbReference type="ARBA" id="ARBA00035190"/>
    </source>
</evidence>
<sequence>MFTCRRVSSAFLQRLICRSQSTGTPNVSVDPAQHIFSAACVQRFPLLGRVKTDLEVKVNQFKVVAAEKRSRLSDFELEEQKFAALKETVEKKAKEEGVNVSVFDMDTSFKDLQESFEKDFESFEPQPRETEPDRTGDVRSTMRKLDRILYLLVKTEDEWRMPQGGLMEGMNLCQTAQEQLTKLCGADLSVQFISNTPVACHSLPINKRSKVFFLKAQYLSGTVKIDTEMLEDYAWVTKEELKDYLSPHYYKSISPALLD</sequence>
<comment type="similarity">
    <text evidence="2">Belongs to the mitochondrion-specific ribosomal protein mL46 family.</text>
</comment>
<reference evidence="11" key="2">
    <citation type="submission" date="2024-06" db="UniProtKB">
        <authorList>
            <consortium name="EnsemblMetazoa"/>
        </authorList>
    </citation>
    <scope>IDENTIFICATION</scope>
</reference>
<evidence type="ECO:0000256" key="3">
    <source>
        <dbReference type="ARBA" id="ARBA00022946"/>
    </source>
</evidence>
<feature type="domain" description="Large ribosomal subunit protein mL46 N-terminal" evidence="10">
    <location>
        <begin position="34"/>
        <end position="133"/>
    </location>
</feature>
<evidence type="ECO:0000256" key="8">
    <source>
        <dbReference type="ARBA" id="ARBA00035534"/>
    </source>
</evidence>
<dbReference type="GO" id="GO:0003735">
    <property type="term" value="F:structural constituent of ribosome"/>
    <property type="evidence" value="ECO:0007669"/>
    <property type="project" value="InterPro"/>
</dbReference>
<evidence type="ECO:0000313" key="11">
    <source>
        <dbReference type="EnsemblMetazoa" id="XP_011408484.1"/>
    </source>
</evidence>
<reference evidence="12" key="1">
    <citation type="journal article" date="2010" name="Nature">
        <title>The Amphimedon queenslandica genome and the evolution of animal complexity.</title>
        <authorList>
            <person name="Srivastava M."/>
            <person name="Simakov O."/>
            <person name="Chapman J."/>
            <person name="Fahey B."/>
            <person name="Gauthier M.E."/>
            <person name="Mitros T."/>
            <person name="Richards G.S."/>
            <person name="Conaco C."/>
            <person name="Dacre M."/>
            <person name="Hellsten U."/>
            <person name="Larroux C."/>
            <person name="Putnam N.H."/>
            <person name="Stanke M."/>
            <person name="Adamska M."/>
            <person name="Darling A."/>
            <person name="Degnan S.M."/>
            <person name="Oakley T.H."/>
            <person name="Plachetzki D.C."/>
            <person name="Zhai Y."/>
            <person name="Adamski M."/>
            <person name="Calcino A."/>
            <person name="Cummins S.F."/>
            <person name="Goodstein D.M."/>
            <person name="Harris C."/>
            <person name="Jackson D.J."/>
            <person name="Leys S.P."/>
            <person name="Shu S."/>
            <person name="Woodcroft B.J."/>
            <person name="Vervoort M."/>
            <person name="Kosik K.S."/>
            <person name="Manning G."/>
            <person name="Degnan B.M."/>
            <person name="Rokhsar D.S."/>
        </authorList>
    </citation>
    <scope>NUCLEOTIDE SEQUENCE [LARGE SCALE GENOMIC DNA]</scope>
</reference>